<organism evidence="1 2">
    <name type="scientific">Neorhodopirellula pilleata</name>
    <dbReference type="NCBI Taxonomy" id="2714738"/>
    <lineage>
        <taxon>Bacteria</taxon>
        <taxon>Pseudomonadati</taxon>
        <taxon>Planctomycetota</taxon>
        <taxon>Planctomycetia</taxon>
        <taxon>Pirellulales</taxon>
        <taxon>Pirellulaceae</taxon>
        <taxon>Neorhodopirellula</taxon>
    </lineage>
</organism>
<reference evidence="1 2" key="1">
    <citation type="submission" date="2019-02" db="EMBL/GenBank/DDBJ databases">
        <title>Deep-cultivation of Planctomycetes and their phenomic and genomic characterization uncovers novel biology.</title>
        <authorList>
            <person name="Wiegand S."/>
            <person name="Jogler M."/>
            <person name="Boedeker C."/>
            <person name="Pinto D."/>
            <person name="Vollmers J."/>
            <person name="Rivas-Marin E."/>
            <person name="Kohn T."/>
            <person name="Peeters S.H."/>
            <person name="Heuer A."/>
            <person name="Rast P."/>
            <person name="Oberbeckmann S."/>
            <person name="Bunk B."/>
            <person name="Jeske O."/>
            <person name="Meyerdierks A."/>
            <person name="Storesund J.E."/>
            <person name="Kallscheuer N."/>
            <person name="Luecker S."/>
            <person name="Lage O.M."/>
            <person name="Pohl T."/>
            <person name="Merkel B.J."/>
            <person name="Hornburger P."/>
            <person name="Mueller R.-W."/>
            <person name="Bruemmer F."/>
            <person name="Labrenz M."/>
            <person name="Spormann A.M."/>
            <person name="Op Den Camp H."/>
            <person name="Overmann J."/>
            <person name="Amann R."/>
            <person name="Jetten M.S.M."/>
            <person name="Mascher T."/>
            <person name="Medema M.H."/>
            <person name="Devos D.P."/>
            <person name="Kaster A.-K."/>
            <person name="Ovreas L."/>
            <person name="Rohde M."/>
            <person name="Galperin M.Y."/>
            <person name="Jogler C."/>
        </authorList>
    </citation>
    <scope>NUCLEOTIDE SEQUENCE [LARGE SCALE GENOMIC DNA]</scope>
    <source>
        <strain evidence="1 2">Pla100</strain>
    </source>
</reference>
<gene>
    <name evidence="1" type="ORF">Pla100_49460</name>
</gene>
<protein>
    <submittedName>
        <fullName evidence="1">Uncharacterized protein</fullName>
    </submittedName>
</protein>
<dbReference type="Proteomes" id="UP000316213">
    <property type="component" value="Unassembled WGS sequence"/>
</dbReference>
<dbReference type="RefSeq" id="WP_146580871.1">
    <property type="nucleotide sequence ID" value="NZ_SJPM01000013.1"/>
</dbReference>
<proteinExistence type="predicted"/>
<sequence length="76" mass="8237">MDKNPLNFINQSSADGLFGAADRFTLKVREGVNHPCVAKAAGALKTFCGSDFFSFSVEGDIRVANLCHDIRSSFHS</sequence>
<dbReference type="AlphaFoldDB" id="A0A5C5ZXN3"/>
<keyword evidence="2" id="KW-1185">Reference proteome</keyword>
<accession>A0A5C5ZXN3</accession>
<comment type="caution">
    <text evidence="1">The sequence shown here is derived from an EMBL/GenBank/DDBJ whole genome shotgun (WGS) entry which is preliminary data.</text>
</comment>
<evidence type="ECO:0000313" key="2">
    <source>
        <dbReference type="Proteomes" id="UP000316213"/>
    </source>
</evidence>
<evidence type="ECO:0000313" key="1">
    <source>
        <dbReference type="EMBL" id="TWT91906.1"/>
    </source>
</evidence>
<name>A0A5C5ZXN3_9BACT</name>
<dbReference type="EMBL" id="SJPM01000013">
    <property type="protein sequence ID" value="TWT91906.1"/>
    <property type="molecule type" value="Genomic_DNA"/>
</dbReference>